<dbReference type="EMBL" id="JACHIR010000001">
    <property type="protein sequence ID" value="MBB5895896.1"/>
    <property type="molecule type" value="Genomic_DNA"/>
</dbReference>
<keyword evidence="1" id="KW-1133">Transmembrane helix</keyword>
<dbReference type="RefSeq" id="WP_184867630.1">
    <property type="nucleotide sequence ID" value="NZ_BAAAWY010000067.1"/>
</dbReference>
<proteinExistence type="predicted"/>
<feature type="transmembrane region" description="Helical" evidence="1">
    <location>
        <begin position="6"/>
        <end position="26"/>
    </location>
</feature>
<evidence type="ECO:0000313" key="3">
    <source>
        <dbReference type="Proteomes" id="UP000585638"/>
    </source>
</evidence>
<name>A0A7W9NKZ7_9PSEU</name>
<evidence type="ECO:0000313" key="2">
    <source>
        <dbReference type="EMBL" id="MBB5895896.1"/>
    </source>
</evidence>
<keyword evidence="1" id="KW-0812">Transmembrane</keyword>
<keyword evidence="3" id="KW-1185">Reference proteome</keyword>
<dbReference type="AlphaFoldDB" id="A0A7W9NKZ7"/>
<comment type="caution">
    <text evidence="2">The sequence shown here is derived from an EMBL/GenBank/DDBJ whole genome shotgun (WGS) entry which is preliminary data.</text>
</comment>
<sequence length="147" mass="16038">MNYRRLVLVSAGYDLVVTAAFVTPWTYELIRQALSALGLALGLGGMPAADPTQVMYANLMGSVVVVWAALRLTGPRAVYGLYDGVARSLFAVWEAYGAVHGATGLLWFFFAVEVLFGVLQLAPWLSAQPPTRWFTARLRRNSRGSTP</sequence>
<keyword evidence="1" id="KW-0472">Membrane</keyword>
<gene>
    <name evidence="2" type="ORF">BJ998_007092</name>
</gene>
<organism evidence="2 3">
    <name type="scientific">Kutzneria kofuensis</name>
    <dbReference type="NCBI Taxonomy" id="103725"/>
    <lineage>
        <taxon>Bacteria</taxon>
        <taxon>Bacillati</taxon>
        <taxon>Actinomycetota</taxon>
        <taxon>Actinomycetes</taxon>
        <taxon>Pseudonocardiales</taxon>
        <taxon>Pseudonocardiaceae</taxon>
        <taxon>Kutzneria</taxon>
    </lineage>
</organism>
<reference evidence="2 3" key="1">
    <citation type="submission" date="2020-08" db="EMBL/GenBank/DDBJ databases">
        <title>Sequencing the genomes of 1000 actinobacteria strains.</title>
        <authorList>
            <person name="Klenk H.-P."/>
        </authorList>
    </citation>
    <scope>NUCLEOTIDE SEQUENCE [LARGE SCALE GENOMIC DNA]</scope>
    <source>
        <strain evidence="2 3">DSM 43851</strain>
    </source>
</reference>
<protein>
    <submittedName>
        <fullName evidence="2">Uncharacterized protein</fullName>
    </submittedName>
</protein>
<feature type="transmembrane region" description="Helical" evidence="1">
    <location>
        <begin position="105"/>
        <end position="127"/>
    </location>
</feature>
<dbReference type="Proteomes" id="UP000585638">
    <property type="component" value="Unassembled WGS sequence"/>
</dbReference>
<feature type="transmembrane region" description="Helical" evidence="1">
    <location>
        <begin position="55"/>
        <end position="72"/>
    </location>
</feature>
<accession>A0A7W9NKZ7</accession>
<evidence type="ECO:0000256" key="1">
    <source>
        <dbReference type="SAM" id="Phobius"/>
    </source>
</evidence>